<name>A0A8S2URC3_9BILA</name>
<proteinExistence type="predicted"/>
<dbReference type="AlphaFoldDB" id="A0A8S2URC3"/>
<protein>
    <submittedName>
        <fullName evidence="2">Uncharacterized protein</fullName>
    </submittedName>
</protein>
<evidence type="ECO:0000313" key="3">
    <source>
        <dbReference type="Proteomes" id="UP000681720"/>
    </source>
</evidence>
<comment type="caution">
    <text evidence="2">The sequence shown here is derived from an EMBL/GenBank/DDBJ whole genome shotgun (WGS) entry which is preliminary data.</text>
</comment>
<dbReference type="Proteomes" id="UP000681720">
    <property type="component" value="Unassembled WGS sequence"/>
</dbReference>
<feature type="region of interest" description="Disordered" evidence="1">
    <location>
        <begin position="1"/>
        <end position="33"/>
    </location>
</feature>
<dbReference type="EMBL" id="CAJOBJ010046463">
    <property type="protein sequence ID" value="CAF4352332.1"/>
    <property type="molecule type" value="Genomic_DNA"/>
</dbReference>
<evidence type="ECO:0000256" key="1">
    <source>
        <dbReference type="SAM" id="MobiDB-lite"/>
    </source>
</evidence>
<gene>
    <name evidence="2" type="ORF">GIL414_LOCUS28038</name>
</gene>
<feature type="compositionally biased region" description="Basic and acidic residues" evidence="1">
    <location>
        <begin position="1"/>
        <end position="28"/>
    </location>
</feature>
<feature type="non-terminal residue" evidence="2">
    <location>
        <position position="1"/>
    </location>
</feature>
<reference evidence="2" key="1">
    <citation type="submission" date="2021-02" db="EMBL/GenBank/DDBJ databases">
        <authorList>
            <person name="Nowell W R."/>
        </authorList>
    </citation>
    <scope>NUCLEOTIDE SEQUENCE</scope>
</reference>
<sequence length="61" mass="7157">NFKEDVQRLQREKDELNMKNENIHDEMTPRPSWDLAGEVIDGGAERWMNVSVNKTSQEKLV</sequence>
<evidence type="ECO:0000313" key="2">
    <source>
        <dbReference type="EMBL" id="CAF4352332.1"/>
    </source>
</evidence>
<feature type="non-terminal residue" evidence="2">
    <location>
        <position position="61"/>
    </location>
</feature>
<organism evidence="2 3">
    <name type="scientific">Rotaria magnacalcarata</name>
    <dbReference type="NCBI Taxonomy" id="392030"/>
    <lineage>
        <taxon>Eukaryota</taxon>
        <taxon>Metazoa</taxon>
        <taxon>Spiralia</taxon>
        <taxon>Gnathifera</taxon>
        <taxon>Rotifera</taxon>
        <taxon>Eurotatoria</taxon>
        <taxon>Bdelloidea</taxon>
        <taxon>Philodinida</taxon>
        <taxon>Philodinidae</taxon>
        <taxon>Rotaria</taxon>
    </lineage>
</organism>
<accession>A0A8S2URC3</accession>